<protein>
    <recommendedName>
        <fullName evidence="5">Major facilitator superfamily (MFS) profile domain-containing protein</fullName>
    </recommendedName>
</protein>
<dbReference type="Gene3D" id="1.20.1250.20">
    <property type="entry name" value="MFS general substrate transporter like domains"/>
    <property type="match status" value="2"/>
</dbReference>
<feature type="transmembrane region" description="Helical" evidence="4">
    <location>
        <begin position="56"/>
        <end position="77"/>
    </location>
</feature>
<dbReference type="InterPro" id="IPR036259">
    <property type="entry name" value="MFS_trans_sf"/>
</dbReference>
<organism evidence="6 7">
    <name type="scientific">Pseudomonas fluorescens</name>
    <dbReference type="NCBI Taxonomy" id="294"/>
    <lineage>
        <taxon>Bacteria</taxon>
        <taxon>Pseudomonadati</taxon>
        <taxon>Pseudomonadota</taxon>
        <taxon>Gammaproteobacteria</taxon>
        <taxon>Pseudomonadales</taxon>
        <taxon>Pseudomonadaceae</taxon>
        <taxon>Pseudomonas</taxon>
    </lineage>
</organism>
<feature type="transmembrane region" description="Helical" evidence="4">
    <location>
        <begin position="349"/>
        <end position="368"/>
    </location>
</feature>
<evidence type="ECO:0000256" key="1">
    <source>
        <dbReference type="ARBA" id="ARBA00022692"/>
    </source>
</evidence>
<name>A0A5E7CFK3_PSEFL</name>
<feature type="transmembrane region" description="Helical" evidence="4">
    <location>
        <begin position="108"/>
        <end position="128"/>
    </location>
</feature>
<dbReference type="PANTHER" id="PTHR11360:SF290">
    <property type="entry name" value="MONOCARBOXYLATE MFS PERMEASE"/>
    <property type="match status" value="1"/>
</dbReference>
<evidence type="ECO:0000256" key="2">
    <source>
        <dbReference type="ARBA" id="ARBA00022989"/>
    </source>
</evidence>
<feature type="transmembrane region" description="Helical" evidence="4">
    <location>
        <begin position="18"/>
        <end position="41"/>
    </location>
</feature>
<dbReference type="InterPro" id="IPR050327">
    <property type="entry name" value="Proton-linked_MCT"/>
</dbReference>
<dbReference type="InterPro" id="IPR011701">
    <property type="entry name" value="MFS"/>
</dbReference>
<feature type="transmembrane region" description="Helical" evidence="4">
    <location>
        <begin position="221"/>
        <end position="243"/>
    </location>
</feature>
<gene>
    <name evidence="6" type="ORF">PS833_02860</name>
</gene>
<dbReference type="RefSeq" id="WP_191635355.1">
    <property type="nucleotide sequence ID" value="NZ_CABVHU010000006.1"/>
</dbReference>
<evidence type="ECO:0000313" key="7">
    <source>
        <dbReference type="Proteomes" id="UP000409037"/>
    </source>
</evidence>
<reference evidence="6 7" key="1">
    <citation type="submission" date="2019-09" db="EMBL/GenBank/DDBJ databases">
        <authorList>
            <person name="Chandra G."/>
            <person name="Truman W A."/>
        </authorList>
    </citation>
    <scope>NUCLEOTIDE SEQUENCE [LARGE SCALE GENOMIC DNA]</scope>
    <source>
        <strain evidence="6">PS833</strain>
    </source>
</reference>
<feature type="transmembrane region" description="Helical" evidence="4">
    <location>
        <begin position="140"/>
        <end position="167"/>
    </location>
</feature>
<evidence type="ECO:0000256" key="4">
    <source>
        <dbReference type="SAM" id="Phobius"/>
    </source>
</evidence>
<dbReference type="PROSITE" id="PS50850">
    <property type="entry name" value="MFS"/>
    <property type="match status" value="1"/>
</dbReference>
<sequence length="412" mass="43911">MPLIAQNTSGEWQQGWKILVAGFFAMAVSWNFIGIAFGAFIKPMQHDLGWSRSELAIGPIAGLAVAVLLPFVALLIDRVGARKVAIGGIMCISSACVMLGLLPENRLVFFGVVAYFSIGASMITSVTIARGVMPWFDQRLGTAIGIMMTGISVAAALGIPVITYIIQTYGWRVGFFVLAVSELVIGLPLLLLWFKEPRDGRGKNKLNSVPRTYRSLVGDAVFWKLSLASLVAAFPIGGFVTHLQPLLSDRGIDELQAAMLVSVFAVAVGLGRIITGWLFDHFDATRVAFIVLALGAFGAAVISQFTADQVPMIIVALSIGLIGGAQGAEGDYIKYFSMRLFGAANFARVVSVMAMIISIGMALGGIAFSIAHDHFGNYEYAVRASVALYLLGGLMFLTINMKAVRAAAAVCS</sequence>
<evidence type="ECO:0000256" key="3">
    <source>
        <dbReference type="ARBA" id="ARBA00023136"/>
    </source>
</evidence>
<dbReference type="Pfam" id="PF07690">
    <property type="entry name" value="MFS_1"/>
    <property type="match status" value="1"/>
</dbReference>
<feature type="transmembrane region" description="Helical" evidence="4">
    <location>
        <begin position="84"/>
        <end position="102"/>
    </location>
</feature>
<keyword evidence="1 4" id="KW-0812">Transmembrane</keyword>
<feature type="transmembrane region" description="Helical" evidence="4">
    <location>
        <begin position="311"/>
        <end position="328"/>
    </location>
</feature>
<feature type="domain" description="Major facilitator superfamily (MFS) profile" evidence="5">
    <location>
        <begin position="15"/>
        <end position="404"/>
    </location>
</feature>
<dbReference type="Proteomes" id="UP000409037">
    <property type="component" value="Unassembled WGS sequence"/>
</dbReference>
<feature type="transmembrane region" description="Helical" evidence="4">
    <location>
        <begin position="173"/>
        <end position="194"/>
    </location>
</feature>
<keyword evidence="3 4" id="KW-0472">Membrane</keyword>
<evidence type="ECO:0000313" key="6">
    <source>
        <dbReference type="EMBL" id="VVO03603.1"/>
    </source>
</evidence>
<dbReference type="EMBL" id="CABVHU010000006">
    <property type="protein sequence ID" value="VVO03603.1"/>
    <property type="molecule type" value="Genomic_DNA"/>
</dbReference>
<evidence type="ECO:0000259" key="5">
    <source>
        <dbReference type="PROSITE" id="PS50850"/>
    </source>
</evidence>
<dbReference type="SUPFAM" id="SSF103473">
    <property type="entry name" value="MFS general substrate transporter"/>
    <property type="match status" value="1"/>
</dbReference>
<feature type="transmembrane region" description="Helical" evidence="4">
    <location>
        <begin position="255"/>
        <end position="275"/>
    </location>
</feature>
<dbReference type="AlphaFoldDB" id="A0A5E7CFK3"/>
<dbReference type="InterPro" id="IPR020846">
    <property type="entry name" value="MFS_dom"/>
</dbReference>
<dbReference type="GO" id="GO:0022857">
    <property type="term" value="F:transmembrane transporter activity"/>
    <property type="evidence" value="ECO:0007669"/>
    <property type="project" value="InterPro"/>
</dbReference>
<proteinExistence type="predicted"/>
<feature type="transmembrane region" description="Helical" evidence="4">
    <location>
        <begin position="380"/>
        <end position="399"/>
    </location>
</feature>
<keyword evidence="2 4" id="KW-1133">Transmembrane helix</keyword>
<feature type="transmembrane region" description="Helical" evidence="4">
    <location>
        <begin position="287"/>
        <end position="305"/>
    </location>
</feature>
<accession>A0A5E7CFK3</accession>
<dbReference type="PANTHER" id="PTHR11360">
    <property type="entry name" value="MONOCARBOXYLATE TRANSPORTER"/>
    <property type="match status" value="1"/>
</dbReference>